<dbReference type="EMBL" id="UINC01122711">
    <property type="protein sequence ID" value="SVC98690.1"/>
    <property type="molecule type" value="Genomic_DNA"/>
</dbReference>
<dbReference type="AlphaFoldDB" id="A0A382RMN9"/>
<accession>A0A382RMN9</accession>
<name>A0A382RMN9_9ZZZZ</name>
<proteinExistence type="predicted"/>
<protein>
    <submittedName>
        <fullName evidence="1">Uncharacterized protein</fullName>
    </submittedName>
</protein>
<reference evidence="1" key="1">
    <citation type="submission" date="2018-05" db="EMBL/GenBank/DDBJ databases">
        <authorList>
            <person name="Lanie J.A."/>
            <person name="Ng W.-L."/>
            <person name="Kazmierczak K.M."/>
            <person name="Andrzejewski T.M."/>
            <person name="Davidsen T.M."/>
            <person name="Wayne K.J."/>
            <person name="Tettelin H."/>
            <person name="Glass J.I."/>
            <person name="Rusch D."/>
            <person name="Podicherti R."/>
            <person name="Tsui H.-C.T."/>
            <person name="Winkler M.E."/>
        </authorList>
    </citation>
    <scope>NUCLEOTIDE SEQUENCE</scope>
</reference>
<organism evidence="1">
    <name type="scientific">marine metagenome</name>
    <dbReference type="NCBI Taxonomy" id="408172"/>
    <lineage>
        <taxon>unclassified sequences</taxon>
        <taxon>metagenomes</taxon>
        <taxon>ecological metagenomes</taxon>
    </lineage>
</organism>
<gene>
    <name evidence="1" type="ORF">METZ01_LOCUS351544</name>
</gene>
<sequence>MTENQYHKEYREYLELALQRFLEEKEGLSEYDARIRVMQDFENVKKLALLAGYL</sequence>
<evidence type="ECO:0000313" key="1">
    <source>
        <dbReference type="EMBL" id="SVC98690.1"/>
    </source>
</evidence>